<dbReference type="Proteomes" id="UP000247903">
    <property type="component" value="Unassembled WGS sequence"/>
</dbReference>
<evidence type="ECO:0000313" key="2">
    <source>
        <dbReference type="EMBL" id="PXY41934.1"/>
    </source>
</evidence>
<keyword evidence="3" id="KW-1185">Reference proteome</keyword>
<gene>
    <name evidence="2" type="ORF">DMB65_05050</name>
</gene>
<sequence>MKKYIKQILCIALLAGSFASCDSLDDDGGVDTINLGGGNAVLTTTSISNLDKNVDLAIKVITKAGVKANKIEVYYNNNTVANAPVIIGDKIADATINSESTAASFNASSLKSLAPGAVPLVFVSTYSDGAITKVPYTLTIVKGIVWKVLNSDGDLVTSTTSGVSTVTIDDLTPVEINYAVVNKAATTVNNVVGEWSKDGETFLALPGTFSTVKQTVDIAAIPYSTYGGIADGDEITYRFTVTAGNQTDVISTTVTFEAED</sequence>
<dbReference type="PROSITE" id="PS51257">
    <property type="entry name" value="PROKAR_LIPOPROTEIN"/>
    <property type="match status" value="1"/>
</dbReference>
<dbReference type="OrthoDB" id="1451496at2"/>
<protein>
    <recommendedName>
        <fullName evidence="4">DUF5017 domain-containing protein</fullName>
    </recommendedName>
</protein>
<organism evidence="2 3">
    <name type="scientific">Flavobacterium cheongpyeongense</name>
    <dbReference type="NCBI Taxonomy" id="2212651"/>
    <lineage>
        <taxon>Bacteria</taxon>
        <taxon>Pseudomonadati</taxon>
        <taxon>Bacteroidota</taxon>
        <taxon>Flavobacteriia</taxon>
        <taxon>Flavobacteriales</taxon>
        <taxon>Flavobacteriaceae</taxon>
        <taxon>Flavobacterium</taxon>
    </lineage>
</organism>
<evidence type="ECO:0000313" key="3">
    <source>
        <dbReference type="Proteomes" id="UP000247903"/>
    </source>
</evidence>
<reference evidence="2 3" key="1">
    <citation type="submission" date="2018-05" db="EMBL/GenBank/DDBJ databases">
        <title>Flavobacterium sp. strain IMCC34759, incomplete genome.</title>
        <authorList>
            <person name="Joung Y."/>
            <person name="Cho J."/>
        </authorList>
    </citation>
    <scope>NUCLEOTIDE SEQUENCE [LARGE SCALE GENOMIC DNA]</scope>
    <source>
        <strain evidence="2 3">IMCC34759</strain>
    </source>
</reference>
<comment type="caution">
    <text evidence="2">The sequence shown here is derived from an EMBL/GenBank/DDBJ whole genome shotgun (WGS) entry which is preliminary data.</text>
</comment>
<dbReference type="AlphaFoldDB" id="A0A2V4C6V4"/>
<feature type="chain" id="PRO_5015944437" description="DUF5017 domain-containing protein" evidence="1">
    <location>
        <begin position="20"/>
        <end position="260"/>
    </location>
</feature>
<evidence type="ECO:0008006" key="4">
    <source>
        <dbReference type="Google" id="ProtNLM"/>
    </source>
</evidence>
<accession>A0A2V4C6V4</accession>
<dbReference type="RefSeq" id="WP_110305587.1">
    <property type="nucleotide sequence ID" value="NZ_QJHK01000003.1"/>
</dbReference>
<feature type="signal peptide" evidence="1">
    <location>
        <begin position="1"/>
        <end position="19"/>
    </location>
</feature>
<proteinExistence type="predicted"/>
<name>A0A2V4C6V4_9FLAO</name>
<evidence type="ECO:0000256" key="1">
    <source>
        <dbReference type="SAM" id="SignalP"/>
    </source>
</evidence>
<keyword evidence="1" id="KW-0732">Signal</keyword>
<dbReference type="EMBL" id="QJHK01000003">
    <property type="protein sequence ID" value="PXY41934.1"/>
    <property type="molecule type" value="Genomic_DNA"/>
</dbReference>